<accession>A0A6G1IQF2</accession>
<dbReference type="PANTHER" id="PTHR39401:SF1">
    <property type="entry name" value="SNOAL-LIKE DOMAIN-CONTAINING PROTEIN"/>
    <property type="match status" value="1"/>
</dbReference>
<evidence type="ECO:0008006" key="3">
    <source>
        <dbReference type="Google" id="ProtNLM"/>
    </source>
</evidence>
<dbReference type="Gene3D" id="3.10.450.50">
    <property type="match status" value="1"/>
</dbReference>
<dbReference type="InterPro" id="IPR032710">
    <property type="entry name" value="NTF2-like_dom_sf"/>
</dbReference>
<dbReference type="Proteomes" id="UP000799291">
    <property type="component" value="Unassembled WGS sequence"/>
</dbReference>
<gene>
    <name evidence="1" type="ORF">K458DRAFT_434437</name>
</gene>
<dbReference type="EMBL" id="MU005597">
    <property type="protein sequence ID" value="KAF2680328.1"/>
    <property type="molecule type" value="Genomic_DNA"/>
</dbReference>
<dbReference type="PANTHER" id="PTHR39401">
    <property type="entry name" value="SNOAL-LIKE DOMAIN-CONTAINING PROTEIN"/>
    <property type="match status" value="1"/>
</dbReference>
<dbReference type="OrthoDB" id="3468019at2759"/>
<sequence>MTSYMSEYPPIPFDPAYKKFFEDFYATSDTPDAHSKYVEQFTPDATLVMASKKATGSEEILALRRGLWEKVTSRVHKPLKIFPYGPNSDEVMLHGTVRYELKAGGKSSVDWAAYAHLVKIDGGVKMDFYQVYLDTAAQAK</sequence>
<evidence type="ECO:0000313" key="2">
    <source>
        <dbReference type="Proteomes" id="UP000799291"/>
    </source>
</evidence>
<keyword evidence="2" id="KW-1185">Reference proteome</keyword>
<protein>
    <recommendedName>
        <fullName evidence="3">SnoaL-like domain-containing protein</fullName>
    </recommendedName>
</protein>
<evidence type="ECO:0000313" key="1">
    <source>
        <dbReference type="EMBL" id="KAF2680328.1"/>
    </source>
</evidence>
<reference evidence="1" key="1">
    <citation type="journal article" date="2020" name="Stud. Mycol.">
        <title>101 Dothideomycetes genomes: a test case for predicting lifestyles and emergence of pathogens.</title>
        <authorList>
            <person name="Haridas S."/>
            <person name="Albert R."/>
            <person name="Binder M."/>
            <person name="Bloem J."/>
            <person name="Labutti K."/>
            <person name="Salamov A."/>
            <person name="Andreopoulos B."/>
            <person name="Baker S."/>
            <person name="Barry K."/>
            <person name="Bills G."/>
            <person name="Bluhm B."/>
            <person name="Cannon C."/>
            <person name="Castanera R."/>
            <person name="Culley D."/>
            <person name="Daum C."/>
            <person name="Ezra D."/>
            <person name="Gonzalez J."/>
            <person name="Henrissat B."/>
            <person name="Kuo A."/>
            <person name="Liang C."/>
            <person name="Lipzen A."/>
            <person name="Lutzoni F."/>
            <person name="Magnuson J."/>
            <person name="Mondo S."/>
            <person name="Nolan M."/>
            <person name="Ohm R."/>
            <person name="Pangilinan J."/>
            <person name="Park H.-J."/>
            <person name="Ramirez L."/>
            <person name="Alfaro M."/>
            <person name="Sun H."/>
            <person name="Tritt A."/>
            <person name="Yoshinaga Y."/>
            <person name="Zwiers L.-H."/>
            <person name="Turgeon B."/>
            <person name="Goodwin S."/>
            <person name="Spatafora J."/>
            <person name="Crous P."/>
            <person name="Grigoriev I."/>
        </authorList>
    </citation>
    <scope>NUCLEOTIDE SEQUENCE</scope>
    <source>
        <strain evidence="1">CBS 122367</strain>
    </source>
</reference>
<dbReference type="AlphaFoldDB" id="A0A6G1IQF2"/>
<name>A0A6G1IQF2_9PLEO</name>
<proteinExistence type="predicted"/>
<dbReference type="SUPFAM" id="SSF54427">
    <property type="entry name" value="NTF2-like"/>
    <property type="match status" value="1"/>
</dbReference>
<organism evidence="1 2">
    <name type="scientific">Lentithecium fluviatile CBS 122367</name>
    <dbReference type="NCBI Taxonomy" id="1168545"/>
    <lineage>
        <taxon>Eukaryota</taxon>
        <taxon>Fungi</taxon>
        <taxon>Dikarya</taxon>
        <taxon>Ascomycota</taxon>
        <taxon>Pezizomycotina</taxon>
        <taxon>Dothideomycetes</taxon>
        <taxon>Pleosporomycetidae</taxon>
        <taxon>Pleosporales</taxon>
        <taxon>Massarineae</taxon>
        <taxon>Lentitheciaceae</taxon>
        <taxon>Lentithecium</taxon>
    </lineage>
</organism>